<sequence>MRSVLLVVPLLLAACLPWAPRSAAAPQCPAGGAPPPPDAAERQVADLDGDGSPDTLWIGRVQQAGAVTRVVGVSTASGTNSDVQVATASPIPLSALAIDAQENGRHQVIVSDGRGARLYEYTDCRLQTVVDNQYGKPFLFDLQNLRGSGTGVGCSDLGDGRRLVGLQALDDSGQWTVRRTEIDLAGLQASTGRSDTLTATSAADPVVTSAQTISCGDLTITQDGVQER</sequence>
<dbReference type="InterPro" id="IPR028994">
    <property type="entry name" value="Integrin_alpha_N"/>
</dbReference>
<keyword evidence="4" id="KW-1185">Reference proteome</keyword>
<dbReference type="EMBL" id="CP065047">
    <property type="protein sequence ID" value="QPI38801.1"/>
    <property type="molecule type" value="Genomic_DNA"/>
</dbReference>
<evidence type="ECO:0000313" key="3">
    <source>
        <dbReference type="EMBL" id="QPI38801.1"/>
    </source>
</evidence>
<reference evidence="2 4" key="1">
    <citation type="journal article" date="2019" name="Emerg. Microbes Infect.">
        <title>Comprehensive subspecies identification of 175 nontuberculous mycobacteria species based on 7547 genomic profiles.</title>
        <authorList>
            <person name="Matsumoto Y."/>
            <person name="Kinjo T."/>
            <person name="Motooka D."/>
            <person name="Nabeya D."/>
            <person name="Jung N."/>
            <person name="Uechi K."/>
            <person name="Horii T."/>
            <person name="Iida T."/>
            <person name="Fujita J."/>
            <person name="Nakamura S."/>
        </authorList>
    </citation>
    <scope>NUCLEOTIDE SEQUENCE [LARGE SCALE GENOMIC DNA]</scope>
    <source>
        <strain evidence="2 4">JCM 13573</strain>
    </source>
</reference>
<gene>
    <name evidence="3" type="ORF">I2456_04560</name>
    <name evidence="2" type="ORF">MKUB_08400</name>
</gene>
<evidence type="ECO:0000256" key="1">
    <source>
        <dbReference type="SAM" id="SignalP"/>
    </source>
</evidence>
<feature type="chain" id="PRO_5043993295" description="VCBS repeat-containing protein" evidence="1">
    <location>
        <begin position="25"/>
        <end position="228"/>
    </location>
</feature>
<dbReference type="EMBL" id="BLKU01000002">
    <property type="protein sequence ID" value="GFG63350.1"/>
    <property type="molecule type" value="Genomic_DNA"/>
</dbReference>
<dbReference type="Proteomes" id="UP000465306">
    <property type="component" value="Unassembled WGS sequence"/>
</dbReference>
<evidence type="ECO:0008006" key="6">
    <source>
        <dbReference type="Google" id="ProtNLM"/>
    </source>
</evidence>
<accession>A0AAX1JEA0</accession>
<evidence type="ECO:0000313" key="2">
    <source>
        <dbReference type="EMBL" id="GFG63350.1"/>
    </source>
</evidence>
<name>A0AAX1JEA0_9MYCO</name>
<dbReference type="AlphaFoldDB" id="A0AAX1JEA0"/>
<organism evidence="3 5">
    <name type="scientific">Mycobacterium kubicae</name>
    <dbReference type="NCBI Taxonomy" id="120959"/>
    <lineage>
        <taxon>Bacteria</taxon>
        <taxon>Bacillati</taxon>
        <taxon>Actinomycetota</taxon>
        <taxon>Actinomycetes</taxon>
        <taxon>Mycobacteriales</taxon>
        <taxon>Mycobacteriaceae</taxon>
        <taxon>Mycobacterium</taxon>
        <taxon>Mycobacterium simiae complex</taxon>
    </lineage>
</organism>
<dbReference type="SUPFAM" id="SSF69318">
    <property type="entry name" value="Integrin alpha N-terminal domain"/>
    <property type="match status" value="1"/>
</dbReference>
<dbReference type="PROSITE" id="PS51257">
    <property type="entry name" value="PROKAR_LIPOPROTEIN"/>
    <property type="match status" value="1"/>
</dbReference>
<feature type="signal peptide" evidence="1">
    <location>
        <begin position="1"/>
        <end position="24"/>
    </location>
</feature>
<evidence type="ECO:0000313" key="5">
    <source>
        <dbReference type="Proteomes" id="UP000663583"/>
    </source>
</evidence>
<evidence type="ECO:0000313" key="4">
    <source>
        <dbReference type="Proteomes" id="UP000465306"/>
    </source>
</evidence>
<dbReference type="RefSeq" id="WP_085075007.1">
    <property type="nucleotide sequence ID" value="NZ_BLKU01000002.1"/>
</dbReference>
<reference evidence="2" key="2">
    <citation type="submission" date="2020-02" db="EMBL/GenBank/DDBJ databases">
        <authorList>
            <person name="Matsumoto Y."/>
            <person name="Kinjo T."/>
            <person name="Motooka D."/>
            <person name="Nabeya D."/>
            <person name="Jung N."/>
            <person name="Uechi K."/>
            <person name="Horii T."/>
            <person name="Iida T."/>
            <person name="Fujita J."/>
            <person name="Nakamura S."/>
        </authorList>
    </citation>
    <scope>NUCLEOTIDE SEQUENCE</scope>
    <source>
        <strain evidence="2">JCM 13573</strain>
    </source>
</reference>
<dbReference type="KEGG" id="mku:I2456_04560"/>
<dbReference type="Proteomes" id="UP000663583">
    <property type="component" value="Chromosome"/>
</dbReference>
<reference evidence="3" key="3">
    <citation type="submission" date="2020-11" db="EMBL/GenBank/DDBJ databases">
        <title>Intraspecies plasmid and genomic variation of Mycobacterium kubicae revealed by the complete genome sequences of two clinical isolates.</title>
        <authorList>
            <person name="Hendrix J.R."/>
            <person name="Epperson L.E."/>
            <person name="Honda J.R."/>
            <person name="Strong M."/>
        </authorList>
    </citation>
    <scope>NUCLEOTIDE SEQUENCE</scope>
    <source>
        <strain evidence="3">JCM 13573</strain>
    </source>
</reference>
<proteinExistence type="predicted"/>
<protein>
    <recommendedName>
        <fullName evidence="6">VCBS repeat-containing protein</fullName>
    </recommendedName>
</protein>
<keyword evidence="1" id="KW-0732">Signal</keyword>